<comment type="subunit">
    <text evidence="3">Monomer. Interacts with AZGP1.</text>
</comment>
<reference evidence="6" key="1">
    <citation type="submission" date="2023-05" db="EMBL/GenBank/DDBJ databases">
        <authorList>
            <person name="Stuckert A."/>
        </authorList>
    </citation>
    <scope>NUCLEOTIDE SEQUENCE</scope>
</reference>
<dbReference type="PANTHER" id="PTHR11412:SF182">
    <property type="entry name" value="ALPHA-2-MACROGLOBULIN-LIKE PROTEIN 1"/>
    <property type="match status" value="1"/>
</dbReference>
<proteinExistence type="inferred from homology"/>
<keyword evidence="7" id="KW-1185">Reference proteome</keyword>
<dbReference type="Pfam" id="PF05326">
    <property type="entry name" value="SVA"/>
    <property type="match status" value="1"/>
</dbReference>
<comment type="similarity">
    <text evidence="1">Belongs to the PIP family.</text>
</comment>
<dbReference type="PANTHER" id="PTHR11412">
    <property type="entry name" value="MACROGLOBULIN / COMPLEMENT"/>
    <property type="match status" value="1"/>
</dbReference>
<dbReference type="InterPro" id="IPR011626">
    <property type="entry name" value="Alpha-macroglobulin_TED"/>
</dbReference>
<feature type="non-terminal residue" evidence="6">
    <location>
        <position position="187"/>
    </location>
</feature>
<evidence type="ECO:0000256" key="2">
    <source>
        <dbReference type="ARBA" id="ARBA00023157"/>
    </source>
</evidence>
<dbReference type="InterPro" id="IPR050473">
    <property type="entry name" value="A2M/Complement_sys"/>
</dbReference>
<dbReference type="SUPFAM" id="SSF48239">
    <property type="entry name" value="Terpenoid cyclases/Protein prenyltransferases"/>
    <property type="match status" value="1"/>
</dbReference>
<dbReference type="InterPro" id="IPR013783">
    <property type="entry name" value="Ig-like_fold"/>
</dbReference>
<evidence type="ECO:0000313" key="7">
    <source>
        <dbReference type="Proteomes" id="UP001162483"/>
    </source>
</evidence>
<gene>
    <name evidence="6" type="ORF">SPARVUS_LOCUS337253</name>
</gene>
<dbReference type="SMART" id="SM01419">
    <property type="entry name" value="Thiol-ester_cl"/>
    <property type="match status" value="1"/>
</dbReference>
<dbReference type="SUPFAM" id="SSF81296">
    <property type="entry name" value="E set domains"/>
    <property type="match status" value="1"/>
</dbReference>
<evidence type="ECO:0000256" key="3">
    <source>
        <dbReference type="ARBA" id="ARBA00025932"/>
    </source>
</evidence>
<organism evidence="6 7">
    <name type="scientific">Staurois parvus</name>
    <dbReference type="NCBI Taxonomy" id="386267"/>
    <lineage>
        <taxon>Eukaryota</taxon>
        <taxon>Metazoa</taxon>
        <taxon>Chordata</taxon>
        <taxon>Craniata</taxon>
        <taxon>Vertebrata</taxon>
        <taxon>Euteleostomi</taxon>
        <taxon>Amphibia</taxon>
        <taxon>Batrachia</taxon>
        <taxon>Anura</taxon>
        <taxon>Neobatrachia</taxon>
        <taxon>Ranoidea</taxon>
        <taxon>Ranidae</taxon>
        <taxon>Staurois</taxon>
    </lineage>
</organism>
<dbReference type="Gene3D" id="2.60.40.10">
    <property type="entry name" value="Immunoglobulins"/>
    <property type="match status" value="1"/>
</dbReference>
<dbReference type="Gene3D" id="1.50.10.20">
    <property type="match status" value="1"/>
</dbReference>
<feature type="domain" description="Alpha-macroglobulin-like TED" evidence="5">
    <location>
        <begin position="151"/>
        <end position="187"/>
    </location>
</feature>
<name>A0ABN9AHK1_9NEOB</name>
<dbReference type="InterPro" id="IPR019742">
    <property type="entry name" value="MacrogloblnA2_CS"/>
</dbReference>
<dbReference type="InterPro" id="IPR008930">
    <property type="entry name" value="Terpenoid_cyclase/PrenylTrfase"/>
</dbReference>
<evidence type="ECO:0000313" key="6">
    <source>
        <dbReference type="EMBL" id="CAI9533213.1"/>
    </source>
</evidence>
<evidence type="ECO:0000256" key="4">
    <source>
        <dbReference type="ARBA" id="ARBA00032342"/>
    </source>
</evidence>
<protein>
    <recommendedName>
        <fullName evidence="4">Prolactin-induced protein</fullName>
    </recommendedName>
</protein>
<dbReference type="InterPro" id="IPR047565">
    <property type="entry name" value="Alpha-macroglob_thiol-ester_cl"/>
</dbReference>
<keyword evidence="2" id="KW-1015">Disulfide bond</keyword>
<comment type="caution">
    <text evidence="6">The sequence shown here is derived from an EMBL/GenBank/DDBJ whole genome shotgun (WGS) entry which is preliminary data.</text>
</comment>
<dbReference type="Pfam" id="PF07678">
    <property type="entry name" value="TED_complement"/>
    <property type="match status" value="1"/>
</dbReference>
<feature type="non-terminal residue" evidence="6">
    <location>
        <position position="1"/>
    </location>
</feature>
<evidence type="ECO:0000256" key="1">
    <source>
        <dbReference type="ARBA" id="ARBA00006819"/>
    </source>
</evidence>
<dbReference type="EMBL" id="CATNWA010000116">
    <property type="protein sequence ID" value="CAI9533213.1"/>
    <property type="molecule type" value="Genomic_DNA"/>
</dbReference>
<dbReference type="InterPro" id="IPR014756">
    <property type="entry name" value="Ig_E-set"/>
</dbReference>
<dbReference type="InterPro" id="IPR007990">
    <property type="entry name" value="PIP"/>
</dbReference>
<dbReference type="PROSITE" id="PS00477">
    <property type="entry name" value="ALPHA_2_MACROGLOBULIN"/>
    <property type="match status" value="1"/>
</dbReference>
<dbReference type="Proteomes" id="UP001162483">
    <property type="component" value="Unassembled WGS sequence"/>
</dbReference>
<evidence type="ECO:0000259" key="5">
    <source>
        <dbReference type="Pfam" id="PF07678"/>
    </source>
</evidence>
<accession>A0ABN9AHK1</accession>
<sequence length="187" mass="20673">SVVRGETFILKASVFNYLKQCIKIKVTLGPTEELEQTPCTDCTYKRCLCADESNTFYWNLKATKLGEVNITVQTKAVNTKKLCQNEIPTVPKQGATDTIVKPLLVQPGGVLVEKSHSSLLCIQEGEDNTKTEEVSLQFPKNILKDSERAYVTVLGDIMGTALQNLDRLLAMPFGCGEQNMVLFAPNI</sequence>